<dbReference type="KEGG" id="gza:IC807_03460"/>
<dbReference type="AlphaFoldDB" id="A0A7H1RWV3"/>
<name>A0A7H1RWV3_9BACL</name>
<accession>A0A7H1RWV3</accession>
<reference evidence="1 2" key="1">
    <citation type="submission" date="2020-09" db="EMBL/GenBank/DDBJ databases">
        <title>Complete Geobacillus genomes through the use of hybrid genome assembly.</title>
        <authorList>
            <person name="Vera D.L."/>
            <person name="Venkateswaran K."/>
            <person name="Singh N.K."/>
            <person name="Landry K."/>
        </authorList>
    </citation>
    <scope>NUCLEOTIDE SEQUENCE [LARGE SCALE GENOMIC DNA]</scope>
    <source>
        <strain evidence="1 2">SURF-189</strain>
    </source>
</reference>
<evidence type="ECO:0000313" key="1">
    <source>
        <dbReference type="EMBL" id="QNU18742.1"/>
    </source>
</evidence>
<dbReference type="EMBL" id="CP061470">
    <property type="protein sequence ID" value="QNU18742.1"/>
    <property type="molecule type" value="Genomic_DNA"/>
</dbReference>
<proteinExistence type="predicted"/>
<organism evidence="1 2">
    <name type="scientific">Geobacillus zalihae</name>
    <dbReference type="NCBI Taxonomy" id="213419"/>
    <lineage>
        <taxon>Bacteria</taxon>
        <taxon>Bacillati</taxon>
        <taxon>Bacillota</taxon>
        <taxon>Bacilli</taxon>
        <taxon>Bacillales</taxon>
        <taxon>Anoxybacillaceae</taxon>
        <taxon>Geobacillus</taxon>
    </lineage>
</organism>
<protein>
    <submittedName>
        <fullName evidence="1">Uncharacterized protein</fullName>
    </submittedName>
</protein>
<keyword evidence="2" id="KW-1185">Reference proteome</keyword>
<sequence>MSSIAANNINVIREENMSLCYLLDRLEAVNWLSSFGGQGDDQVEQALHKFVHFFGLDGIGIRWLQKNELVSFIEEIRLENDDSWRVLRHIPEQLRQQTEQTGRSRLLSAIADEVPAVIFQHSFDAIFEVLRPYGNKVVTTAVGYMMYIGGMACAWEVLSDLEGWKENPFLYLVSVLESGHWPLGIVNRKFVVI</sequence>
<evidence type="ECO:0000313" key="2">
    <source>
        <dbReference type="Proteomes" id="UP000516388"/>
    </source>
</evidence>
<dbReference type="RefSeq" id="WP_013523606.1">
    <property type="nucleotide sequence ID" value="NZ_CP061470.1"/>
</dbReference>
<gene>
    <name evidence="1" type="ORF">IC807_03460</name>
</gene>
<dbReference type="Proteomes" id="UP000516388">
    <property type="component" value="Chromosome"/>
</dbReference>